<dbReference type="Pfam" id="PF13927">
    <property type="entry name" value="Ig_3"/>
    <property type="match status" value="1"/>
</dbReference>
<dbReference type="PROSITE" id="PS50835">
    <property type="entry name" value="IG_LIKE"/>
    <property type="match status" value="2"/>
</dbReference>
<evidence type="ECO:0000256" key="1">
    <source>
        <dbReference type="ARBA" id="ARBA00022729"/>
    </source>
</evidence>
<dbReference type="InterPro" id="IPR013783">
    <property type="entry name" value="Ig-like_fold"/>
</dbReference>
<dbReference type="SUPFAM" id="SSF48726">
    <property type="entry name" value="Immunoglobulin"/>
    <property type="match status" value="1"/>
</dbReference>
<sequence>MSAFLLMTTVYSITGNSEAADTPVVSFSPNWKKIFVYESVTITCNVQAPGAHWFYWYKDNRKLHTNNQSFTIEFADEMNAGNYQCKTNQTQRSRPAKMSVLGGWVILQAPLLICEGDVLFLKCHSFPGRNARNTTFSLDGKWLSFLEDKIQVGKLNGTGTETYKCRKEVYYNSRYHSHTDTTTVNVTELFSEPEIKVDPILPTVGTAVTLTCDLDLCPLRVDTELHFVFYKDGQKLREFGLSNKYQINTAGPADSGNYTCEAKTRDNHIKKTSKMVHLQIEKSLIFLASVLVAALLTILIPTVIIFNYRRHFPQLRGNFPLHFSDNPSCSSSAWKANLSSLMSSSCCMFGLRLPNSKGYRSWYPRHPFPLNQEVFVPTQRRRHKQ</sequence>
<keyword evidence="3" id="KW-0812">Transmembrane</keyword>
<dbReference type="Pfam" id="PF13895">
    <property type="entry name" value="Ig_2"/>
    <property type="match status" value="1"/>
</dbReference>
<feature type="chain" id="PRO_5034623439" description="Ig-like domain-containing protein" evidence="4">
    <location>
        <begin position="20"/>
        <end position="385"/>
    </location>
</feature>
<dbReference type="InterPro" id="IPR003598">
    <property type="entry name" value="Ig_sub2"/>
</dbReference>
<dbReference type="InterPro" id="IPR036179">
    <property type="entry name" value="Ig-like_dom_sf"/>
</dbReference>
<proteinExistence type="predicted"/>
<feature type="domain" description="Ig-like" evidence="5">
    <location>
        <begin position="193"/>
        <end position="277"/>
    </location>
</feature>
<dbReference type="PANTHER" id="PTHR11481">
    <property type="entry name" value="IMMUNOGLOBULIN FC RECEPTOR"/>
    <property type="match status" value="1"/>
</dbReference>
<accession>A0A8C5PES8</accession>
<evidence type="ECO:0000313" key="6">
    <source>
        <dbReference type="Ensembl" id="ENSLLEP00000018969.1"/>
    </source>
</evidence>
<reference evidence="6" key="2">
    <citation type="submission" date="2025-09" db="UniProtKB">
        <authorList>
            <consortium name="Ensembl"/>
        </authorList>
    </citation>
    <scope>IDENTIFICATION</scope>
</reference>
<dbReference type="GO" id="GO:0006955">
    <property type="term" value="P:immune response"/>
    <property type="evidence" value="ECO:0007669"/>
    <property type="project" value="TreeGrafter"/>
</dbReference>
<dbReference type="GO" id="GO:0004888">
    <property type="term" value="F:transmembrane signaling receptor activity"/>
    <property type="evidence" value="ECO:0007669"/>
    <property type="project" value="TreeGrafter"/>
</dbReference>
<dbReference type="Gene3D" id="2.60.40.10">
    <property type="entry name" value="Immunoglobulins"/>
    <property type="match status" value="2"/>
</dbReference>
<reference evidence="6" key="1">
    <citation type="submission" date="2025-08" db="UniProtKB">
        <authorList>
            <consortium name="Ensembl"/>
        </authorList>
    </citation>
    <scope>IDENTIFICATION</scope>
</reference>
<dbReference type="InterPro" id="IPR050488">
    <property type="entry name" value="Ig_Fc_receptor"/>
</dbReference>
<feature type="signal peptide" evidence="4">
    <location>
        <begin position="1"/>
        <end position="19"/>
    </location>
</feature>
<dbReference type="Ensembl" id="ENSLLET00000019717.1">
    <property type="protein sequence ID" value="ENSLLEP00000018969.1"/>
    <property type="gene ID" value="ENSLLEG00000012048.1"/>
</dbReference>
<dbReference type="PANTHER" id="PTHR11481:SF64">
    <property type="entry name" value="FC RECEPTOR-LIKE PROTEIN 4"/>
    <property type="match status" value="1"/>
</dbReference>
<keyword evidence="2" id="KW-1015">Disulfide bond</keyword>
<keyword evidence="7" id="KW-1185">Reference proteome</keyword>
<name>A0A8C5PES8_9ANUR</name>
<dbReference type="AlphaFoldDB" id="A0A8C5PES8"/>
<dbReference type="GO" id="GO:0009897">
    <property type="term" value="C:external side of plasma membrane"/>
    <property type="evidence" value="ECO:0007669"/>
    <property type="project" value="TreeGrafter"/>
</dbReference>
<dbReference type="Proteomes" id="UP000694569">
    <property type="component" value="Unplaced"/>
</dbReference>
<dbReference type="InterPro" id="IPR007110">
    <property type="entry name" value="Ig-like_dom"/>
</dbReference>
<dbReference type="SMART" id="SM00408">
    <property type="entry name" value="IGc2"/>
    <property type="match status" value="2"/>
</dbReference>
<keyword evidence="1 4" id="KW-0732">Signal</keyword>
<evidence type="ECO:0000256" key="2">
    <source>
        <dbReference type="ARBA" id="ARBA00023157"/>
    </source>
</evidence>
<organism evidence="6 7">
    <name type="scientific">Leptobrachium leishanense</name>
    <name type="common">Leishan spiny toad</name>
    <dbReference type="NCBI Taxonomy" id="445787"/>
    <lineage>
        <taxon>Eukaryota</taxon>
        <taxon>Metazoa</taxon>
        <taxon>Chordata</taxon>
        <taxon>Craniata</taxon>
        <taxon>Vertebrata</taxon>
        <taxon>Euteleostomi</taxon>
        <taxon>Amphibia</taxon>
        <taxon>Batrachia</taxon>
        <taxon>Anura</taxon>
        <taxon>Pelobatoidea</taxon>
        <taxon>Megophryidae</taxon>
        <taxon>Leptobrachium</taxon>
    </lineage>
</organism>
<dbReference type="SMART" id="SM00409">
    <property type="entry name" value="IG"/>
    <property type="match status" value="2"/>
</dbReference>
<feature type="transmembrane region" description="Helical" evidence="3">
    <location>
        <begin position="284"/>
        <end position="306"/>
    </location>
</feature>
<dbReference type="InterPro" id="IPR003599">
    <property type="entry name" value="Ig_sub"/>
</dbReference>
<dbReference type="GO" id="GO:0007166">
    <property type="term" value="P:cell surface receptor signaling pathway"/>
    <property type="evidence" value="ECO:0007669"/>
    <property type="project" value="TreeGrafter"/>
</dbReference>
<evidence type="ECO:0000256" key="4">
    <source>
        <dbReference type="SAM" id="SignalP"/>
    </source>
</evidence>
<dbReference type="GeneTree" id="ENSGT01050000244808"/>
<feature type="domain" description="Ig-like" evidence="5">
    <location>
        <begin position="23"/>
        <end position="99"/>
    </location>
</feature>
<evidence type="ECO:0000313" key="7">
    <source>
        <dbReference type="Proteomes" id="UP000694569"/>
    </source>
</evidence>
<evidence type="ECO:0000259" key="5">
    <source>
        <dbReference type="PROSITE" id="PS50835"/>
    </source>
</evidence>
<evidence type="ECO:0000256" key="3">
    <source>
        <dbReference type="SAM" id="Phobius"/>
    </source>
</evidence>
<protein>
    <recommendedName>
        <fullName evidence="5">Ig-like domain-containing protein</fullName>
    </recommendedName>
</protein>
<keyword evidence="3" id="KW-1133">Transmembrane helix</keyword>
<keyword evidence="3" id="KW-0472">Membrane</keyword>
<dbReference type="OrthoDB" id="10012075at2759"/>